<evidence type="ECO:0000256" key="1">
    <source>
        <dbReference type="SAM" id="SignalP"/>
    </source>
</evidence>
<dbReference type="Gene3D" id="3.40.33.10">
    <property type="entry name" value="CAP"/>
    <property type="match status" value="1"/>
</dbReference>
<sequence length="183" mass="19520">MLFLFVLAFASVVGALATPKERFLDSRNGHAHVAKSLLFPSDADLYLDSHNEVRVFHGAAHLVWNDTLADAASGWAQTCQISHSDGTLLNGTPYGENIVAGTGHFPIATAMNQFTLDESDYTSGSEVLNHFTQVVWQSTTQLGCAVASCDGIFDPSLGSASYYVCLYYPAGNVIGQAAVNVQA</sequence>
<dbReference type="InterPro" id="IPR035940">
    <property type="entry name" value="CAP_sf"/>
</dbReference>
<comment type="caution">
    <text evidence="3">The sequence shown here is derived from an EMBL/GenBank/DDBJ whole genome shotgun (WGS) entry which is preliminary data.</text>
</comment>
<gene>
    <name evidence="3" type="ORF">MSAN_01478100</name>
</gene>
<keyword evidence="4" id="KW-1185">Reference proteome</keyword>
<evidence type="ECO:0000259" key="2">
    <source>
        <dbReference type="SMART" id="SM00198"/>
    </source>
</evidence>
<evidence type="ECO:0000313" key="4">
    <source>
        <dbReference type="Proteomes" id="UP000623467"/>
    </source>
</evidence>
<accession>A0A8H6Y7B4</accession>
<proteinExistence type="predicted"/>
<dbReference type="Pfam" id="PF00188">
    <property type="entry name" value="CAP"/>
    <property type="match status" value="1"/>
</dbReference>
<feature type="signal peptide" evidence="1">
    <location>
        <begin position="1"/>
        <end position="17"/>
    </location>
</feature>
<dbReference type="InterPro" id="IPR001283">
    <property type="entry name" value="CRISP-related"/>
</dbReference>
<organism evidence="3 4">
    <name type="scientific">Mycena sanguinolenta</name>
    <dbReference type="NCBI Taxonomy" id="230812"/>
    <lineage>
        <taxon>Eukaryota</taxon>
        <taxon>Fungi</taxon>
        <taxon>Dikarya</taxon>
        <taxon>Basidiomycota</taxon>
        <taxon>Agaricomycotina</taxon>
        <taxon>Agaricomycetes</taxon>
        <taxon>Agaricomycetidae</taxon>
        <taxon>Agaricales</taxon>
        <taxon>Marasmiineae</taxon>
        <taxon>Mycenaceae</taxon>
        <taxon>Mycena</taxon>
    </lineage>
</organism>
<name>A0A8H6Y7B4_9AGAR</name>
<dbReference type="EMBL" id="JACAZH010000011">
    <property type="protein sequence ID" value="KAF7355608.1"/>
    <property type="molecule type" value="Genomic_DNA"/>
</dbReference>
<dbReference type="SUPFAM" id="SSF55797">
    <property type="entry name" value="PR-1-like"/>
    <property type="match status" value="1"/>
</dbReference>
<dbReference type="OrthoDB" id="337038at2759"/>
<dbReference type="PANTHER" id="PTHR10334">
    <property type="entry name" value="CYSTEINE-RICH SECRETORY PROTEIN-RELATED"/>
    <property type="match status" value="1"/>
</dbReference>
<feature type="chain" id="PRO_5034091813" evidence="1">
    <location>
        <begin position="18"/>
        <end position="183"/>
    </location>
</feature>
<keyword evidence="1" id="KW-0732">Signal</keyword>
<evidence type="ECO:0000313" key="3">
    <source>
        <dbReference type="EMBL" id="KAF7355608.1"/>
    </source>
</evidence>
<protein>
    <submittedName>
        <fullName evidence="3">SCP domain-containing protein</fullName>
    </submittedName>
</protein>
<dbReference type="AlphaFoldDB" id="A0A8H6Y7B4"/>
<feature type="domain" description="SCP" evidence="2">
    <location>
        <begin position="41"/>
        <end position="175"/>
    </location>
</feature>
<dbReference type="PRINTS" id="PR00837">
    <property type="entry name" value="V5TPXLIKE"/>
</dbReference>
<dbReference type="SMART" id="SM00198">
    <property type="entry name" value="SCP"/>
    <property type="match status" value="1"/>
</dbReference>
<dbReference type="InterPro" id="IPR014044">
    <property type="entry name" value="CAP_dom"/>
</dbReference>
<dbReference type="Proteomes" id="UP000623467">
    <property type="component" value="Unassembled WGS sequence"/>
</dbReference>
<reference evidence="3" key="1">
    <citation type="submission" date="2020-05" db="EMBL/GenBank/DDBJ databases">
        <title>Mycena genomes resolve the evolution of fungal bioluminescence.</title>
        <authorList>
            <person name="Tsai I.J."/>
        </authorList>
    </citation>
    <scope>NUCLEOTIDE SEQUENCE</scope>
    <source>
        <strain evidence="3">160909Yilan</strain>
    </source>
</reference>